<dbReference type="EMBL" id="JACGCM010000622">
    <property type="protein sequence ID" value="KAF6169924.1"/>
    <property type="molecule type" value="Genomic_DNA"/>
</dbReference>
<feature type="region of interest" description="Disordered" evidence="12">
    <location>
        <begin position="1"/>
        <end position="24"/>
    </location>
</feature>
<evidence type="ECO:0000256" key="8">
    <source>
        <dbReference type="ARBA" id="ARBA00023008"/>
    </source>
</evidence>
<protein>
    <recommendedName>
        <fullName evidence="13">Phytocyanin domain-containing protein</fullName>
    </recommendedName>
</protein>
<dbReference type="GO" id="GO:0005886">
    <property type="term" value="C:plasma membrane"/>
    <property type="evidence" value="ECO:0007669"/>
    <property type="project" value="TreeGrafter"/>
</dbReference>
<evidence type="ECO:0000256" key="4">
    <source>
        <dbReference type="ARBA" id="ARBA00022723"/>
    </source>
</evidence>
<sequence length="168" mass="18975">MIVKRRKWSKEKEGDYDESRDSENAKSEEITDVVAILLSAGTLAKEFMVGDDSGWTIKFDYQASTVGNEFEVEDKLVFKYPSRAHNVFKVNRTDFQACTAPPKAVLLTTGTDIIALTTPGKKWYICDVGKHCEIGGQKLVITVRRSTRVFGFSTCTSSSFPYQFSYWI</sequence>
<keyword evidence="9" id="KW-0472">Membrane</keyword>
<dbReference type="GO" id="GO:0046872">
    <property type="term" value="F:metal ion binding"/>
    <property type="evidence" value="ECO:0007669"/>
    <property type="project" value="UniProtKB-KW"/>
</dbReference>
<evidence type="ECO:0000256" key="7">
    <source>
        <dbReference type="ARBA" id="ARBA00022989"/>
    </source>
</evidence>
<gene>
    <name evidence="14" type="ORF">GIB67_034316</name>
</gene>
<keyword evidence="7" id="KW-1133">Transmembrane helix</keyword>
<evidence type="ECO:0000256" key="5">
    <source>
        <dbReference type="ARBA" id="ARBA00022729"/>
    </source>
</evidence>
<keyword evidence="10" id="KW-1015">Disulfide bond</keyword>
<feature type="non-terminal residue" evidence="14">
    <location>
        <position position="1"/>
    </location>
</feature>
<dbReference type="GO" id="GO:0009610">
    <property type="term" value="P:response to symbiotic fungus"/>
    <property type="evidence" value="ECO:0007669"/>
    <property type="project" value="UniProtKB-ARBA"/>
</dbReference>
<keyword evidence="15" id="KW-1185">Reference proteome</keyword>
<accession>A0A7J7NSG8</accession>
<dbReference type="PANTHER" id="PTHR33021">
    <property type="entry name" value="BLUE COPPER PROTEIN"/>
    <property type="match status" value="1"/>
</dbReference>
<evidence type="ECO:0000256" key="3">
    <source>
        <dbReference type="ARBA" id="ARBA00022692"/>
    </source>
</evidence>
<dbReference type="PANTHER" id="PTHR33021:SF533">
    <property type="entry name" value="PHYTOCYANIN DOMAIN-CONTAINING PROTEIN"/>
    <property type="match status" value="1"/>
</dbReference>
<evidence type="ECO:0000313" key="15">
    <source>
        <dbReference type="Proteomes" id="UP000541444"/>
    </source>
</evidence>
<organism evidence="14 15">
    <name type="scientific">Kingdonia uniflora</name>
    <dbReference type="NCBI Taxonomy" id="39325"/>
    <lineage>
        <taxon>Eukaryota</taxon>
        <taxon>Viridiplantae</taxon>
        <taxon>Streptophyta</taxon>
        <taxon>Embryophyta</taxon>
        <taxon>Tracheophyta</taxon>
        <taxon>Spermatophyta</taxon>
        <taxon>Magnoliopsida</taxon>
        <taxon>Ranunculales</taxon>
        <taxon>Circaeasteraceae</taxon>
        <taxon>Kingdonia</taxon>
    </lineage>
</organism>
<feature type="domain" description="Phytocyanin" evidence="13">
    <location>
        <begin position="45"/>
        <end position="145"/>
    </location>
</feature>
<dbReference type="CDD" id="cd04216">
    <property type="entry name" value="Phytocyanin"/>
    <property type="match status" value="1"/>
</dbReference>
<comment type="subcellular location">
    <subcellularLocation>
        <location evidence="1">Membrane</location>
        <topology evidence="1">Single-pass type I membrane protein</topology>
    </subcellularLocation>
</comment>
<dbReference type="FunFam" id="2.60.40.420:FF:000067">
    <property type="entry name" value="Cupredoxin superfamily protein"/>
    <property type="match status" value="1"/>
</dbReference>
<dbReference type="Gene3D" id="2.60.40.420">
    <property type="entry name" value="Cupredoxins - blue copper proteins"/>
    <property type="match status" value="1"/>
</dbReference>
<dbReference type="Proteomes" id="UP000541444">
    <property type="component" value="Unassembled WGS sequence"/>
</dbReference>
<evidence type="ECO:0000313" key="14">
    <source>
        <dbReference type="EMBL" id="KAF6169924.1"/>
    </source>
</evidence>
<evidence type="ECO:0000256" key="6">
    <source>
        <dbReference type="ARBA" id="ARBA00022982"/>
    </source>
</evidence>
<evidence type="ECO:0000259" key="13">
    <source>
        <dbReference type="PROSITE" id="PS51485"/>
    </source>
</evidence>
<keyword evidence="3" id="KW-0812">Transmembrane</keyword>
<evidence type="ECO:0000256" key="9">
    <source>
        <dbReference type="ARBA" id="ARBA00023136"/>
    </source>
</evidence>
<dbReference type="OrthoDB" id="687943at2759"/>
<keyword evidence="11" id="KW-0325">Glycoprotein</keyword>
<name>A0A7J7NSG8_9MAGN</name>
<comment type="caution">
    <text evidence="14">The sequence shown here is derived from an EMBL/GenBank/DDBJ whole genome shotgun (WGS) entry which is preliminary data.</text>
</comment>
<dbReference type="InterPro" id="IPR003245">
    <property type="entry name" value="Phytocyanin_dom"/>
</dbReference>
<keyword evidence="5" id="KW-0732">Signal</keyword>
<proteinExistence type="predicted"/>
<dbReference type="InterPro" id="IPR008972">
    <property type="entry name" value="Cupredoxin"/>
</dbReference>
<reference evidence="14 15" key="1">
    <citation type="journal article" date="2020" name="IScience">
        <title>Genome Sequencing of the Endangered Kingdonia uniflora (Circaeasteraceae, Ranunculales) Reveals Potential Mechanisms of Evolutionary Specialization.</title>
        <authorList>
            <person name="Sun Y."/>
            <person name="Deng T."/>
            <person name="Zhang A."/>
            <person name="Moore M.J."/>
            <person name="Landis J.B."/>
            <person name="Lin N."/>
            <person name="Zhang H."/>
            <person name="Zhang X."/>
            <person name="Huang J."/>
            <person name="Zhang X."/>
            <person name="Sun H."/>
            <person name="Wang H."/>
        </authorList>
    </citation>
    <scope>NUCLEOTIDE SEQUENCE [LARGE SCALE GENOMIC DNA]</scope>
    <source>
        <strain evidence="14">TB1705</strain>
        <tissue evidence="14">Leaf</tissue>
    </source>
</reference>
<evidence type="ECO:0000256" key="1">
    <source>
        <dbReference type="ARBA" id="ARBA00004479"/>
    </source>
</evidence>
<keyword evidence="2" id="KW-0813">Transport</keyword>
<feature type="compositionally biased region" description="Basic and acidic residues" evidence="12">
    <location>
        <begin position="10"/>
        <end position="24"/>
    </location>
</feature>
<evidence type="ECO:0000256" key="10">
    <source>
        <dbReference type="ARBA" id="ARBA00023157"/>
    </source>
</evidence>
<dbReference type="AlphaFoldDB" id="A0A7J7NSG8"/>
<dbReference type="GO" id="GO:0009055">
    <property type="term" value="F:electron transfer activity"/>
    <property type="evidence" value="ECO:0007669"/>
    <property type="project" value="InterPro"/>
</dbReference>
<dbReference type="InterPro" id="IPR039391">
    <property type="entry name" value="Phytocyanin-like"/>
</dbReference>
<evidence type="ECO:0000256" key="12">
    <source>
        <dbReference type="SAM" id="MobiDB-lite"/>
    </source>
</evidence>
<dbReference type="PROSITE" id="PS51485">
    <property type="entry name" value="PHYTOCYANIN"/>
    <property type="match status" value="1"/>
</dbReference>
<evidence type="ECO:0000256" key="2">
    <source>
        <dbReference type="ARBA" id="ARBA00022448"/>
    </source>
</evidence>
<dbReference type="SUPFAM" id="SSF49503">
    <property type="entry name" value="Cupredoxins"/>
    <property type="match status" value="1"/>
</dbReference>
<keyword evidence="4" id="KW-0479">Metal-binding</keyword>
<keyword evidence="6" id="KW-0249">Electron transport</keyword>
<evidence type="ECO:0000256" key="11">
    <source>
        <dbReference type="ARBA" id="ARBA00023180"/>
    </source>
</evidence>
<dbReference type="Pfam" id="PF02298">
    <property type="entry name" value="Cu_bind_like"/>
    <property type="match status" value="1"/>
</dbReference>
<keyword evidence="8" id="KW-0186">Copper</keyword>